<dbReference type="EMBL" id="MAVT02000148">
    <property type="protein sequence ID" value="POS78943.1"/>
    <property type="molecule type" value="Genomic_DNA"/>
</dbReference>
<protein>
    <recommendedName>
        <fullName evidence="4">Reverse transcriptase domain-containing protein</fullName>
    </recommendedName>
</protein>
<accession>A0A2P5I904</accession>
<organism evidence="2 3">
    <name type="scientific">Diaporthe helianthi</name>
    <dbReference type="NCBI Taxonomy" id="158607"/>
    <lineage>
        <taxon>Eukaryota</taxon>
        <taxon>Fungi</taxon>
        <taxon>Dikarya</taxon>
        <taxon>Ascomycota</taxon>
        <taxon>Pezizomycotina</taxon>
        <taxon>Sordariomycetes</taxon>
        <taxon>Sordariomycetidae</taxon>
        <taxon>Diaporthales</taxon>
        <taxon>Diaporthaceae</taxon>
        <taxon>Diaporthe</taxon>
    </lineage>
</organism>
<feature type="compositionally biased region" description="Acidic residues" evidence="1">
    <location>
        <begin position="151"/>
        <end position="161"/>
    </location>
</feature>
<dbReference type="STRING" id="158607.A0A2P5I904"/>
<feature type="region of interest" description="Disordered" evidence="1">
    <location>
        <begin position="143"/>
        <end position="165"/>
    </location>
</feature>
<sequence>MSGSVFSETLQQITDTKLDELSKKRAAFEEDKAFTLSSIKSQSDPIERLILLSNGVKKSFGIKLDKDAKVTTGLTRHRRLEVQLKNLDRFLAQARQDPSVSTKTLSDWESGLLGHLEVQSLKYQYASLYGQLVTEWLSGDQESTATKSEDAEMGEGDEFEDVGSSARLKSKQEWENKAFEPAHVNVGLLDKYLETIFGISSTAQGEDRRKKLQALQKLREAVQAFEVDISRPDQLNRNSLTWTIRGLMASDLLTNEKREVLKDFLGNPVILSEISDVLNLRLAALGSWKWGPDGVPVEQRRKISGIFSVHMHEDLLQSIFLQYIGVRWSVFFRETFVSFRKADGAWTSLYKDIPELDKKRLEYYLGRVPRRRSLQKERQKIHSKDYFVAKLLKRVDEVTETADGEVEAEFQRPLAKKVKRAKDFGDGVHMRQYAFMREDCTDSHHRYTASSPVPDGPQSDVDEDDGDYSPGHRKALMQLKQQLVHLVSTEVAVNTRLHGELTAFHAVFEDWESLLPHETVCTVLRFLGVSQHWLRFFEQYLQAPLRFMDEDQASSKVRRRGVPSSHALSDVLGEAVLFCLDLAVNQAASGQPLWRYGDDLWFWSPDHSTAVAAWKAVECFTDATGTSINDRKTGTVRISEDKDSQLGIDQALPEGDIRWGFLFLSPQTGRFEIDHKMVDAHIDELGKQLNNKTSIFSFIQTWNAFAAKFFFSNFGKSANCFGRQHVDDMLATHKRIQQQIFSSGSGAGGMGTSCSIIDHLSKTIQQRFGIADVPDGYFYFPVALGGLELQSLFIPLLQIRDSVLESQEQLFDDMLETEKEAYGRLKHEFDRGRVPPGHGRRSGAQGGPWQPELEQDRDNFLGAAEFVSHREDLGVIPDELTPKDLLWVFQQLMAQPTKQSIDQVDDLKTALGEVPAGGQAIKPSWSDMDATWRWITAMYGPEIVQRFGGLSVVGRSNQPIPTLPRLP</sequence>
<evidence type="ECO:0000313" key="2">
    <source>
        <dbReference type="EMBL" id="POS78943.1"/>
    </source>
</evidence>
<reference evidence="2" key="1">
    <citation type="submission" date="2017-09" db="EMBL/GenBank/DDBJ databases">
        <title>Polyketide synthases of a Diaporthe helianthi virulent isolate.</title>
        <authorList>
            <person name="Baroncelli R."/>
        </authorList>
    </citation>
    <scope>NUCLEOTIDE SEQUENCE [LARGE SCALE GENOMIC DNA]</scope>
    <source>
        <strain evidence="2">7/96</strain>
    </source>
</reference>
<evidence type="ECO:0000313" key="3">
    <source>
        <dbReference type="Proteomes" id="UP000094444"/>
    </source>
</evidence>
<keyword evidence="3" id="KW-1185">Reference proteome</keyword>
<dbReference type="PANTHER" id="PTHR37015:SF2">
    <property type="entry name" value="REVERSE TRANSCRIPTASE DOMAIN-CONTAINING PROTEIN"/>
    <property type="match status" value="1"/>
</dbReference>
<dbReference type="PANTHER" id="PTHR37015">
    <property type="entry name" value="REVERSE TRANSCRIPTASE DOMAIN-CONTAINING PROTEIN"/>
    <property type="match status" value="1"/>
</dbReference>
<feature type="region of interest" description="Disordered" evidence="1">
    <location>
        <begin position="829"/>
        <end position="854"/>
    </location>
</feature>
<dbReference type="AlphaFoldDB" id="A0A2P5I904"/>
<feature type="region of interest" description="Disordered" evidence="1">
    <location>
        <begin position="445"/>
        <end position="470"/>
    </location>
</feature>
<gene>
    <name evidence="2" type="ORF">DHEL01_v202656</name>
</gene>
<evidence type="ECO:0008006" key="4">
    <source>
        <dbReference type="Google" id="ProtNLM"/>
    </source>
</evidence>
<evidence type="ECO:0000256" key="1">
    <source>
        <dbReference type="SAM" id="MobiDB-lite"/>
    </source>
</evidence>
<dbReference type="InParanoid" id="A0A2P5I904"/>
<comment type="caution">
    <text evidence="2">The sequence shown here is derived from an EMBL/GenBank/DDBJ whole genome shotgun (WGS) entry which is preliminary data.</text>
</comment>
<dbReference type="OrthoDB" id="74545at2759"/>
<dbReference type="Proteomes" id="UP000094444">
    <property type="component" value="Unassembled WGS sequence"/>
</dbReference>
<proteinExistence type="predicted"/>
<name>A0A2P5I904_DIAHE</name>